<dbReference type="EnsemblPlants" id="evm.model.08.1162">
    <property type="protein sequence ID" value="cds.evm.model.08.1162"/>
    <property type="gene ID" value="evm.TU.08.1162"/>
</dbReference>
<name>A0A803Q7T6_CANSA</name>
<evidence type="ECO:0000313" key="1">
    <source>
        <dbReference type="EnsemblPlants" id="cds.evm.model.08.1162"/>
    </source>
</evidence>
<dbReference type="Proteomes" id="UP000596661">
    <property type="component" value="Chromosome 8"/>
</dbReference>
<keyword evidence="2" id="KW-1185">Reference proteome</keyword>
<accession>A0A803Q7T6</accession>
<dbReference type="EMBL" id="UZAU01000705">
    <property type="status" value="NOT_ANNOTATED_CDS"/>
    <property type="molecule type" value="Genomic_DNA"/>
</dbReference>
<dbReference type="AlphaFoldDB" id="A0A803Q7T6"/>
<proteinExistence type="predicted"/>
<reference evidence="1" key="1">
    <citation type="submission" date="2018-11" db="EMBL/GenBank/DDBJ databases">
        <authorList>
            <person name="Grassa J C."/>
        </authorList>
    </citation>
    <scope>NUCLEOTIDE SEQUENCE [LARGE SCALE GENOMIC DNA]</scope>
</reference>
<protein>
    <submittedName>
        <fullName evidence="1">Uncharacterized protein</fullName>
    </submittedName>
</protein>
<dbReference type="Gramene" id="evm.model.08.1162">
    <property type="protein sequence ID" value="cds.evm.model.08.1162"/>
    <property type="gene ID" value="evm.TU.08.1162"/>
</dbReference>
<organism evidence="1 2">
    <name type="scientific">Cannabis sativa</name>
    <name type="common">Hemp</name>
    <name type="synonym">Marijuana</name>
    <dbReference type="NCBI Taxonomy" id="3483"/>
    <lineage>
        <taxon>Eukaryota</taxon>
        <taxon>Viridiplantae</taxon>
        <taxon>Streptophyta</taxon>
        <taxon>Embryophyta</taxon>
        <taxon>Tracheophyta</taxon>
        <taxon>Spermatophyta</taxon>
        <taxon>Magnoliopsida</taxon>
        <taxon>eudicotyledons</taxon>
        <taxon>Gunneridae</taxon>
        <taxon>Pentapetalae</taxon>
        <taxon>rosids</taxon>
        <taxon>fabids</taxon>
        <taxon>Rosales</taxon>
        <taxon>Cannabaceae</taxon>
        <taxon>Cannabis</taxon>
    </lineage>
</organism>
<sequence>MVERHKGRSVDFLLNETNLKTVRTKQSTCDYKNPKFSKWQQILIPPHEEDRDYVARIHYLNKVAPREAEEEAPQGNNCGWSPTVLRTECTSLDMDLDLEDMLNSPILTNKKSKK</sequence>
<evidence type="ECO:0000313" key="2">
    <source>
        <dbReference type="Proteomes" id="UP000596661"/>
    </source>
</evidence>
<reference evidence="1" key="2">
    <citation type="submission" date="2021-03" db="UniProtKB">
        <authorList>
            <consortium name="EnsemblPlants"/>
        </authorList>
    </citation>
    <scope>IDENTIFICATION</scope>
</reference>